<evidence type="ECO:0000313" key="2">
    <source>
        <dbReference type="Proteomes" id="UP001196843"/>
    </source>
</evidence>
<reference evidence="1 2" key="1">
    <citation type="journal article" date="2021" name="MBio">
        <title>Poor Competitiveness of Bradyrhizobium in Pigeon Pea Root Colonization in Indian Soils.</title>
        <authorList>
            <person name="Chalasani D."/>
            <person name="Basu A."/>
            <person name="Pullabhotla S.V.S.R.N."/>
            <person name="Jorrin B."/>
            <person name="Neal A.L."/>
            <person name="Poole P.S."/>
            <person name="Podile A.R."/>
            <person name="Tkacz A."/>
        </authorList>
    </citation>
    <scope>NUCLEOTIDE SEQUENCE [LARGE SCALE GENOMIC DNA]</scope>
    <source>
        <strain evidence="1 2">HU14</strain>
    </source>
</reference>
<evidence type="ECO:0000313" key="1">
    <source>
        <dbReference type="EMBL" id="MBW9093143.1"/>
    </source>
</evidence>
<dbReference type="RefSeq" id="WP_220299865.1">
    <property type="nucleotide sequence ID" value="NZ_JAEUAW010000003.1"/>
</dbReference>
<dbReference type="EMBL" id="JAEUAW010000003">
    <property type="protein sequence ID" value="MBW9093143.1"/>
    <property type="molecule type" value="Genomic_DNA"/>
</dbReference>
<sequence>MGTRTQTQLAGISAGRFRRRNYGRNHGYLLDGQKIISVTKALSLGMPKPALINWAASEAAQLAWDKKDELASAPYSEFIATVAKAHERKRNTAAVKGTAVHNFGQRLVHGEKVDGIPDEVAAKVDQYVRFLNEWQVVPLAVERPICNLDEPYGGTFDLVFTSPLLPGRVFLGDIKTAKGVYGDNALQLEAYSRADFYIDNDESEVEMSTLGITDHVVIHLEDDRYHVVEMEHGDAVFESFRTAVAMARLFDGPRGETELDALVVGEIFKPGEAWL</sequence>
<organism evidence="1 2">
    <name type="scientific">Microbacterium jejuense</name>
    <dbReference type="NCBI Taxonomy" id="1263637"/>
    <lineage>
        <taxon>Bacteria</taxon>
        <taxon>Bacillati</taxon>
        <taxon>Actinomycetota</taxon>
        <taxon>Actinomycetes</taxon>
        <taxon>Micrococcales</taxon>
        <taxon>Microbacteriaceae</taxon>
        <taxon>Microbacterium</taxon>
    </lineage>
</organism>
<accession>A0ABS7HML4</accession>
<name>A0ABS7HML4_9MICO</name>
<evidence type="ECO:0008006" key="3">
    <source>
        <dbReference type="Google" id="ProtNLM"/>
    </source>
</evidence>
<gene>
    <name evidence="1" type="ORF">JNB62_05560</name>
</gene>
<proteinExistence type="predicted"/>
<comment type="caution">
    <text evidence="1">The sequence shown here is derived from an EMBL/GenBank/DDBJ whole genome shotgun (WGS) entry which is preliminary data.</text>
</comment>
<keyword evidence="2" id="KW-1185">Reference proteome</keyword>
<protein>
    <recommendedName>
        <fullName evidence="3">PD-(D/E)XK nuclease superfamily protein</fullName>
    </recommendedName>
</protein>
<dbReference type="Proteomes" id="UP001196843">
    <property type="component" value="Unassembled WGS sequence"/>
</dbReference>